<dbReference type="SUPFAM" id="SSF51735">
    <property type="entry name" value="NAD(P)-binding Rossmann-fold domains"/>
    <property type="match status" value="1"/>
</dbReference>
<dbReference type="Gene3D" id="3.40.50.720">
    <property type="entry name" value="NAD(P)-binding Rossmann-like Domain"/>
    <property type="match status" value="1"/>
</dbReference>
<evidence type="ECO:0000313" key="2">
    <source>
        <dbReference type="EMBL" id="GIJ46012.1"/>
    </source>
</evidence>
<organism evidence="2 3">
    <name type="scientific">Virgisporangium aliadipatigenens</name>
    <dbReference type="NCBI Taxonomy" id="741659"/>
    <lineage>
        <taxon>Bacteria</taxon>
        <taxon>Bacillati</taxon>
        <taxon>Actinomycetota</taxon>
        <taxon>Actinomycetes</taxon>
        <taxon>Micromonosporales</taxon>
        <taxon>Micromonosporaceae</taxon>
        <taxon>Virgisporangium</taxon>
    </lineage>
</organism>
<reference evidence="2" key="1">
    <citation type="submission" date="2021-01" db="EMBL/GenBank/DDBJ databases">
        <title>Whole genome shotgun sequence of Virgisporangium aliadipatigenens NBRC 105644.</title>
        <authorList>
            <person name="Komaki H."/>
            <person name="Tamura T."/>
        </authorList>
    </citation>
    <scope>NUCLEOTIDE SEQUENCE</scope>
    <source>
        <strain evidence="2">NBRC 105644</strain>
    </source>
</reference>
<comment type="caution">
    <text evidence="2">The sequence shown here is derived from an EMBL/GenBank/DDBJ whole genome shotgun (WGS) entry which is preliminary data.</text>
</comment>
<proteinExistence type="predicted"/>
<dbReference type="EMBL" id="BOPF01000009">
    <property type="protein sequence ID" value="GIJ46012.1"/>
    <property type="molecule type" value="Genomic_DNA"/>
</dbReference>
<dbReference type="PANTHER" id="PTHR43162:SF1">
    <property type="entry name" value="PRESTALK A DIFFERENTIATION PROTEIN A"/>
    <property type="match status" value="1"/>
</dbReference>
<feature type="domain" description="NAD(P)-binding" evidence="1">
    <location>
        <begin position="9"/>
        <end position="175"/>
    </location>
</feature>
<protein>
    <submittedName>
        <fullName evidence="2">NmrA family protein</fullName>
    </submittedName>
</protein>
<evidence type="ECO:0000259" key="1">
    <source>
        <dbReference type="Pfam" id="PF13460"/>
    </source>
</evidence>
<keyword evidence="3" id="KW-1185">Reference proteome</keyword>
<sequence length="282" mass="29632">MTDTILVTGATGKTGRRLVPQLLRRGAVVRAASRTRAGIPFDWTDPGTYAAARKGADAIYLVTDFPASGDPTDRVRELLDGADARRVVLLSALGAGEAPPDDPLRRVELAVESAGIPWTILRPGAFAQNFSEPHWMRLREGIRDRDEIVMPGGEGRVSWVSTVDIAAVAAAALTEEGHGGRGYTVVGPEPLTMPEVAARISAAAGRPIGYVESGRAAVRAGLVAAGYPGELVEPVSDLYVHALTSGAYGIGNDVVESVTGRPAESFAEYAAGAAAAWERRYT</sequence>
<dbReference type="Proteomes" id="UP000619260">
    <property type="component" value="Unassembled WGS sequence"/>
</dbReference>
<evidence type="ECO:0000313" key="3">
    <source>
        <dbReference type="Proteomes" id="UP000619260"/>
    </source>
</evidence>
<gene>
    <name evidence="2" type="ORF">Val02_28980</name>
</gene>
<dbReference type="Gene3D" id="3.90.25.10">
    <property type="entry name" value="UDP-galactose 4-epimerase, domain 1"/>
    <property type="match status" value="1"/>
</dbReference>
<dbReference type="InterPro" id="IPR016040">
    <property type="entry name" value="NAD(P)-bd_dom"/>
</dbReference>
<dbReference type="InterPro" id="IPR036291">
    <property type="entry name" value="NAD(P)-bd_dom_sf"/>
</dbReference>
<dbReference type="PANTHER" id="PTHR43162">
    <property type="match status" value="1"/>
</dbReference>
<accession>A0A8J3YKK0</accession>
<dbReference type="RefSeq" id="WP_203899561.1">
    <property type="nucleotide sequence ID" value="NZ_BOPF01000009.1"/>
</dbReference>
<dbReference type="InterPro" id="IPR051604">
    <property type="entry name" value="Ergot_Alk_Oxidoreductase"/>
</dbReference>
<name>A0A8J3YKK0_9ACTN</name>
<dbReference type="Pfam" id="PF13460">
    <property type="entry name" value="NAD_binding_10"/>
    <property type="match status" value="1"/>
</dbReference>
<dbReference type="AlphaFoldDB" id="A0A8J3YKK0"/>